<comment type="caution">
    <text evidence="6">The sequence shown here is derived from an EMBL/GenBank/DDBJ whole genome shotgun (WGS) entry which is preliminary data.</text>
</comment>
<dbReference type="PANTHER" id="PTHR46008">
    <property type="entry name" value="LEAF RUST 10 DISEASE-RESISTANCE LOCUS RECEPTOR-LIKE PROTEIN KINASE-LIKE 1.4"/>
    <property type="match status" value="1"/>
</dbReference>
<dbReference type="InterPro" id="IPR001245">
    <property type="entry name" value="Ser-Thr/Tyr_kinase_cat_dom"/>
</dbReference>
<dbReference type="InterPro" id="IPR017441">
    <property type="entry name" value="Protein_kinase_ATP_BS"/>
</dbReference>
<dbReference type="GO" id="GO:0004672">
    <property type="term" value="F:protein kinase activity"/>
    <property type="evidence" value="ECO:0007669"/>
    <property type="project" value="InterPro"/>
</dbReference>
<organism evidence="6 7">
    <name type="scientific">Sesamum alatum</name>
    <dbReference type="NCBI Taxonomy" id="300844"/>
    <lineage>
        <taxon>Eukaryota</taxon>
        <taxon>Viridiplantae</taxon>
        <taxon>Streptophyta</taxon>
        <taxon>Embryophyta</taxon>
        <taxon>Tracheophyta</taxon>
        <taxon>Spermatophyta</taxon>
        <taxon>Magnoliopsida</taxon>
        <taxon>eudicotyledons</taxon>
        <taxon>Gunneridae</taxon>
        <taxon>Pentapetalae</taxon>
        <taxon>asterids</taxon>
        <taxon>lamiids</taxon>
        <taxon>Lamiales</taxon>
        <taxon>Pedaliaceae</taxon>
        <taxon>Sesamum</taxon>
    </lineage>
</organism>
<evidence type="ECO:0000256" key="1">
    <source>
        <dbReference type="ARBA" id="ARBA00022741"/>
    </source>
</evidence>
<keyword evidence="6" id="KW-0808">Transferase</keyword>
<feature type="region of interest" description="Disordered" evidence="4">
    <location>
        <begin position="1"/>
        <end position="117"/>
    </location>
</feature>
<evidence type="ECO:0000256" key="4">
    <source>
        <dbReference type="SAM" id="MobiDB-lite"/>
    </source>
</evidence>
<feature type="compositionally biased region" description="Low complexity" evidence="4">
    <location>
        <begin position="74"/>
        <end position="91"/>
    </location>
</feature>
<reference evidence="6" key="2">
    <citation type="journal article" date="2024" name="Plant">
        <title>Genomic evolution and insights into agronomic trait innovations of Sesamum species.</title>
        <authorList>
            <person name="Miao H."/>
            <person name="Wang L."/>
            <person name="Qu L."/>
            <person name="Liu H."/>
            <person name="Sun Y."/>
            <person name="Le M."/>
            <person name="Wang Q."/>
            <person name="Wei S."/>
            <person name="Zheng Y."/>
            <person name="Lin W."/>
            <person name="Duan Y."/>
            <person name="Cao H."/>
            <person name="Xiong S."/>
            <person name="Wang X."/>
            <person name="Wei L."/>
            <person name="Li C."/>
            <person name="Ma Q."/>
            <person name="Ju M."/>
            <person name="Zhao R."/>
            <person name="Li G."/>
            <person name="Mu C."/>
            <person name="Tian Q."/>
            <person name="Mei H."/>
            <person name="Zhang T."/>
            <person name="Gao T."/>
            <person name="Zhang H."/>
        </authorList>
    </citation>
    <scope>NUCLEOTIDE SEQUENCE</scope>
    <source>
        <strain evidence="6">3651</strain>
    </source>
</reference>
<dbReference type="Proteomes" id="UP001293254">
    <property type="component" value="Unassembled WGS sequence"/>
</dbReference>
<dbReference type="InterPro" id="IPR011009">
    <property type="entry name" value="Kinase-like_dom_sf"/>
</dbReference>
<gene>
    <name evidence="6" type="ORF">Salat_2273400</name>
</gene>
<feature type="domain" description="Protein kinase" evidence="5">
    <location>
        <begin position="132"/>
        <end position="347"/>
    </location>
</feature>
<dbReference type="GO" id="GO:0005524">
    <property type="term" value="F:ATP binding"/>
    <property type="evidence" value="ECO:0007669"/>
    <property type="project" value="UniProtKB-UniRule"/>
</dbReference>
<dbReference type="FunFam" id="3.30.200.20:FF:001335">
    <property type="entry name" value="Calmodulin-binding receptor-like cytoplasmic kinase 2"/>
    <property type="match status" value="1"/>
</dbReference>
<evidence type="ECO:0000256" key="2">
    <source>
        <dbReference type="ARBA" id="ARBA00022840"/>
    </source>
</evidence>
<proteinExistence type="predicted"/>
<accession>A0AAE1XW01</accession>
<sequence>MRSPLFGGRGRSSGGTPTENLSHSGTSTTYSSSASSHKSATTTSSSGKNPVKSAARSVAEALVACFTPPEQDKNSSSSAFNNDSSEASSSGSRKRRSSNLSIYGSSNDSTRTKEPGSVKFTMEEILKATRNFSPSFKIGQGGFGTVYKGQLGDGTLVAVKRAKKIVYDKHLGVEFQNEVQTLAKVEHLNLVKFYGFLEHEDERILVVEYVPNGTLREHLDCVHGNVLDFASRLDIAIDVAHAITYLHMYIEPKRELKERITARWAVKKFTNGDAILVLDPMLARSPANNFALEKILELSLQCLATHRQNRPAMKKCAEILWSIRKDYKELLSTSDVISPSSDSSIRV</sequence>
<dbReference type="SUPFAM" id="SSF56112">
    <property type="entry name" value="Protein kinase-like (PK-like)"/>
    <property type="match status" value="1"/>
</dbReference>
<keyword evidence="6" id="KW-0418">Kinase</keyword>
<dbReference type="Gene3D" id="1.10.510.10">
    <property type="entry name" value="Transferase(Phosphotransferase) domain 1"/>
    <property type="match status" value="1"/>
</dbReference>
<keyword evidence="6" id="KW-0675">Receptor</keyword>
<keyword evidence="7" id="KW-1185">Reference proteome</keyword>
<evidence type="ECO:0000259" key="5">
    <source>
        <dbReference type="PROSITE" id="PS50011"/>
    </source>
</evidence>
<feature type="compositionally biased region" description="Low complexity" evidence="4">
    <location>
        <begin position="22"/>
        <end position="48"/>
    </location>
</feature>
<dbReference type="InterPro" id="IPR000719">
    <property type="entry name" value="Prot_kinase_dom"/>
</dbReference>
<dbReference type="PROSITE" id="PS50011">
    <property type="entry name" value="PROTEIN_KINASE_DOM"/>
    <property type="match status" value="1"/>
</dbReference>
<evidence type="ECO:0000313" key="7">
    <source>
        <dbReference type="Proteomes" id="UP001293254"/>
    </source>
</evidence>
<dbReference type="EMBL" id="JACGWO010000009">
    <property type="protein sequence ID" value="KAK4418606.1"/>
    <property type="molecule type" value="Genomic_DNA"/>
</dbReference>
<dbReference type="AlphaFoldDB" id="A0AAE1XW01"/>
<protein>
    <submittedName>
        <fullName evidence="6">Calmodulin-binding receptor-like cytoplasmic kinase</fullName>
    </submittedName>
</protein>
<keyword evidence="2 3" id="KW-0067">ATP-binding</keyword>
<dbReference type="PANTHER" id="PTHR46008:SF48">
    <property type="entry name" value="PROTEIN KINASE DOMAIN-CONTAINING PROTEIN"/>
    <property type="match status" value="1"/>
</dbReference>
<name>A0AAE1XW01_9LAMI</name>
<keyword evidence="1 3" id="KW-0547">Nucleotide-binding</keyword>
<feature type="binding site" evidence="3">
    <location>
        <position position="164"/>
    </location>
    <ligand>
        <name>ATP</name>
        <dbReference type="ChEBI" id="CHEBI:30616"/>
    </ligand>
</feature>
<dbReference type="PROSITE" id="PS00107">
    <property type="entry name" value="PROTEIN_KINASE_ATP"/>
    <property type="match status" value="1"/>
</dbReference>
<dbReference type="Pfam" id="PF07714">
    <property type="entry name" value="PK_Tyr_Ser-Thr"/>
    <property type="match status" value="1"/>
</dbReference>
<reference evidence="6" key="1">
    <citation type="submission" date="2020-06" db="EMBL/GenBank/DDBJ databases">
        <authorList>
            <person name="Li T."/>
            <person name="Hu X."/>
            <person name="Zhang T."/>
            <person name="Song X."/>
            <person name="Zhang H."/>
            <person name="Dai N."/>
            <person name="Sheng W."/>
            <person name="Hou X."/>
            <person name="Wei L."/>
        </authorList>
    </citation>
    <scope>NUCLEOTIDE SEQUENCE</scope>
    <source>
        <strain evidence="6">3651</strain>
        <tissue evidence="6">Leaf</tissue>
    </source>
</reference>
<evidence type="ECO:0000313" key="6">
    <source>
        <dbReference type="EMBL" id="KAK4418606.1"/>
    </source>
</evidence>
<evidence type="ECO:0000256" key="3">
    <source>
        <dbReference type="PROSITE-ProRule" id="PRU10141"/>
    </source>
</evidence>